<keyword evidence="2" id="KW-1185">Reference proteome</keyword>
<name>A0ABQ6ASS8_9BRAD</name>
<comment type="caution">
    <text evidence="1">The sequence shown here is derived from an EMBL/GenBank/DDBJ whole genome shotgun (WGS) entry which is preliminary data.</text>
</comment>
<accession>A0ABQ6ASS8</accession>
<gene>
    <name evidence="1" type="ORF">GCM10007857_19940</name>
</gene>
<dbReference type="EMBL" id="BSOW01000005">
    <property type="protein sequence ID" value="GLR85284.1"/>
    <property type="molecule type" value="Genomic_DNA"/>
</dbReference>
<evidence type="ECO:0008006" key="3">
    <source>
        <dbReference type="Google" id="ProtNLM"/>
    </source>
</evidence>
<dbReference type="Proteomes" id="UP001156905">
    <property type="component" value="Unassembled WGS sequence"/>
</dbReference>
<protein>
    <recommendedName>
        <fullName evidence="3">DUF4062 domain-containing protein</fullName>
    </recommendedName>
</protein>
<evidence type="ECO:0000313" key="2">
    <source>
        <dbReference type="Proteomes" id="UP001156905"/>
    </source>
</evidence>
<evidence type="ECO:0000313" key="1">
    <source>
        <dbReference type="EMBL" id="GLR85284.1"/>
    </source>
</evidence>
<sequence>MSLSELRLKLKKDVEATSVFGERPYEVWIHEKATEDLELDAWDECLRQARECDIFVALYNGHAGATGPQGGSVGICQAELNLAYSQAPGKVFIVNIFEPSSSNVPSRPADKQFQKFVEEQYRFGRMVKGPGAIEGEIRETIVRATVKMVQRGVIEASRGKGYLGPALDWNRQSYLQRRASMIAAVRGSLGPSRSASREDSCVTTIGGSRVLVRLGAVPDAMSVAAAREMVGQPHLADHDWTKQLANADGGPVHLVACHKSVTEAQAKRMLGFPNATVVNGPFGIYVADSVQAIQLVLIANCQDETRTQHGVQRFQDWLAQSEQSELLVRLARKRRSLVTLLAKDA</sequence>
<reference evidence="2" key="1">
    <citation type="journal article" date="2019" name="Int. J. Syst. Evol. Microbiol.">
        <title>The Global Catalogue of Microorganisms (GCM) 10K type strain sequencing project: providing services to taxonomists for standard genome sequencing and annotation.</title>
        <authorList>
            <consortium name="The Broad Institute Genomics Platform"/>
            <consortium name="The Broad Institute Genome Sequencing Center for Infectious Disease"/>
            <person name="Wu L."/>
            <person name="Ma J."/>
        </authorList>
    </citation>
    <scope>NUCLEOTIDE SEQUENCE [LARGE SCALE GENOMIC DNA]</scope>
    <source>
        <strain evidence="2">NBRC 102520</strain>
    </source>
</reference>
<organism evidence="1 2">
    <name type="scientific">Bradyrhizobium iriomotense</name>
    <dbReference type="NCBI Taxonomy" id="441950"/>
    <lineage>
        <taxon>Bacteria</taxon>
        <taxon>Pseudomonadati</taxon>
        <taxon>Pseudomonadota</taxon>
        <taxon>Alphaproteobacteria</taxon>
        <taxon>Hyphomicrobiales</taxon>
        <taxon>Nitrobacteraceae</taxon>
        <taxon>Bradyrhizobium</taxon>
    </lineage>
</organism>
<proteinExistence type="predicted"/>